<evidence type="ECO:0000256" key="1">
    <source>
        <dbReference type="SAM" id="MobiDB-lite"/>
    </source>
</evidence>
<feature type="region of interest" description="Disordered" evidence="1">
    <location>
        <begin position="1"/>
        <end position="123"/>
    </location>
</feature>
<gene>
    <name evidence="2" type="ORF">LIER_40048</name>
</gene>
<evidence type="ECO:0000313" key="3">
    <source>
        <dbReference type="Proteomes" id="UP001454036"/>
    </source>
</evidence>
<feature type="compositionally biased region" description="Basic and acidic residues" evidence="1">
    <location>
        <begin position="58"/>
        <end position="79"/>
    </location>
</feature>
<evidence type="ECO:0000313" key="2">
    <source>
        <dbReference type="EMBL" id="GAA0165739.1"/>
    </source>
</evidence>
<keyword evidence="3" id="KW-1185">Reference proteome</keyword>
<organism evidence="2 3">
    <name type="scientific">Lithospermum erythrorhizon</name>
    <name type="common">Purple gromwell</name>
    <name type="synonym">Lithospermum officinale var. erythrorhizon</name>
    <dbReference type="NCBI Taxonomy" id="34254"/>
    <lineage>
        <taxon>Eukaryota</taxon>
        <taxon>Viridiplantae</taxon>
        <taxon>Streptophyta</taxon>
        <taxon>Embryophyta</taxon>
        <taxon>Tracheophyta</taxon>
        <taxon>Spermatophyta</taxon>
        <taxon>Magnoliopsida</taxon>
        <taxon>eudicotyledons</taxon>
        <taxon>Gunneridae</taxon>
        <taxon>Pentapetalae</taxon>
        <taxon>asterids</taxon>
        <taxon>lamiids</taxon>
        <taxon>Boraginales</taxon>
        <taxon>Boraginaceae</taxon>
        <taxon>Boraginoideae</taxon>
        <taxon>Lithospermeae</taxon>
        <taxon>Lithospermum</taxon>
    </lineage>
</organism>
<proteinExistence type="predicted"/>
<accession>A0AAV3QNU0</accession>
<feature type="compositionally biased region" description="Polar residues" evidence="1">
    <location>
        <begin position="43"/>
        <end position="56"/>
    </location>
</feature>
<dbReference type="Proteomes" id="UP001454036">
    <property type="component" value="Unassembled WGS sequence"/>
</dbReference>
<feature type="compositionally biased region" description="Basic and acidic residues" evidence="1">
    <location>
        <begin position="92"/>
        <end position="115"/>
    </location>
</feature>
<feature type="compositionally biased region" description="Acidic residues" evidence="1">
    <location>
        <begin position="1"/>
        <end position="11"/>
    </location>
</feature>
<reference evidence="2 3" key="1">
    <citation type="submission" date="2024-01" db="EMBL/GenBank/DDBJ databases">
        <title>The complete chloroplast genome sequence of Lithospermum erythrorhizon: insights into the phylogenetic relationship among Boraginaceae species and the maternal lineages of purple gromwells.</title>
        <authorList>
            <person name="Okada T."/>
            <person name="Watanabe K."/>
        </authorList>
    </citation>
    <scope>NUCLEOTIDE SEQUENCE [LARGE SCALE GENOMIC DNA]</scope>
</reference>
<sequence length="123" mass="13677">MSENTNSEDEGAYYYDGTSSDNTSTHSPAGGRKMDYGDEIMFPSQSLSTPSYLKNINKSKDDDESQETKDDADSKETKKPCKRKKSSKGKKKSEESKCKKDAAKPKKKDDHDRAGASKKVVRP</sequence>
<name>A0AAV3QNU0_LITER</name>
<feature type="compositionally biased region" description="Basic residues" evidence="1">
    <location>
        <begin position="80"/>
        <end position="91"/>
    </location>
</feature>
<comment type="caution">
    <text evidence="2">The sequence shown here is derived from an EMBL/GenBank/DDBJ whole genome shotgun (WGS) entry which is preliminary data.</text>
</comment>
<dbReference type="EMBL" id="BAABME010022411">
    <property type="protein sequence ID" value="GAA0165739.1"/>
    <property type="molecule type" value="Genomic_DNA"/>
</dbReference>
<dbReference type="AlphaFoldDB" id="A0AAV3QNU0"/>
<feature type="compositionally biased region" description="Polar residues" evidence="1">
    <location>
        <begin position="17"/>
        <end position="27"/>
    </location>
</feature>
<protein>
    <submittedName>
        <fullName evidence="2">Uncharacterized protein</fullName>
    </submittedName>
</protein>